<evidence type="ECO:0000313" key="2">
    <source>
        <dbReference type="EMBL" id="WQF87378.1"/>
    </source>
</evidence>
<gene>
    <name evidence="2" type="ORF">CDEST_12392</name>
</gene>
<feature type="compositionally biased region" description="Low complexity" evidence="1">
    <location>
        <begin position="53"/>
        <end position="62"/>
    </location>
</feature>
<reference evidence="3" key="1">
    <citation type="journal article" date="2023" name="bioRxiv">
        <title>Complete genome of the Medicago anthracnose fungus, Colletotrichum destructivum, reveals a mini-chromosome-like region within a core chromosome.</title>
        <authorList>
            <person name="Lapalu N."/>
            <person name="Simon A."/>
            <person name="Lu A."/>
            <person name="Plaumann P.-L."/>
            <person name="Amselem J."/>
            <person name="Pigne S."/>
            <person name="Auger A."/>
            <person name="Koch C."/>
            <person name="Dallery J.-F."/>
            <person name="O'Connell R.J."/>
        </authorList>
    </citation>
    <scope>NUCLEOTIDE SEQUENCE [LARGE SCALE GENOMIC DNA]</scope>
    <source>
        <strain evidence="3">CBS 520.97</strain>
    </source>
</reference>
<evidence type="ECO:0000313" key="3">
    <source>
        <dbReference type="Proteomes" id="UP001322277"/>
    </source>
</evidence>
<keyword evidence="3" id="KW-1185">Reference proteome</keyword>
<feature type="compositionally biased region" description="Polar residues" evidence="1">
    <location>
        <begin position="32"/>
        <end position="43"/>
    </location>
</feature>
<sequence>MSLQEPQPPEDAIQATTSHGVMQHHEKGEVDPTSQQRPRQDQSVPEAAKDRTTQTSAAALSAQGPIVSGKPWAIQRFWAEHVSVVVDFETCRDHLGTARNTSPHTPRMSLIISLVHGRGGCVCYYGEWLHDRAPQQASGIWIQRLLVGIRRG</sequence>
<dbReference type="GeneID" id="87948892"/>
<dbReference type="RefSeq" id="XP_062784599.1">
    <property type="nucleotide sequence ID" value="XM_062928548.1"/>
</dbReference>
<dbReference type="KEGG" id="cdet:87948892"/>
<feature type="region of interest" description="Disordered" evidence="1">
    <location>
        <begin position="1"/>
        <end position="62"/>
    </location>
</feature>
<dbReference type="EMBL" id="CP137312">
    <property type="protein sequence ID" value="WQF87378.1"/>
    <property type="molecule type" value="Genomic_DNA"/>
</dbReference>
<protein>
    <submittedName>
        <fullName evidence="2">Uncharacterized protein</fullName>
    </submittedName>
</protein>
<accession>A0AAX4IWB4</accession>
<proteinExistence type="predicted"/>
<dbReference type="Proteomes" id="UP001322277">
    <property type="component" value="Chromosome 8"/>
</dbReference>
<organism evidence="2 3">
    <name type="scientific">Colletotrichum destructivum</name>
    <dbReference type="NCBI Taxonomy" id="34406"/>
    <lineage>
        <taxon>Eukaryota</taxon>
        <taxon>Fungi</taxon>
        <taxon>Dikarya</taxon>
        <taxon>Ascomycota</taxon>
        <taxon>Pezizomycotina</taxon>
        <taxon>Sordariomycetes</taxon>
        <taxon>Hypocreomycetidae</taxon>
        <taxon>Glomerellales</taxon>
        <taxon>Glomerellaceae</taxon>
        <taxon>Colletotrichum</taxon>
        <taxon>Colletotrichum destructivum species complex</taxon>
    </lineage>
</organism>
<dbReference type="AlphaFoldDB" id="A0AAX4IWB4"/>
<evidence type="ECO:0000256" key="1">
    <source>
        <dbReference type="SAM" id="MobiDB-lite"/>
    </source>
</evidence>
<name>A0AAX4IWB4_9PEZI</name>